<name>W4K4J5_HETIT</name>
<reference evidence="2 3" key="1">
    <citation type="journal article" date="2012" name="New Phytol.">
        <title>Insight into trade-off between wood decay and parasitism from the genome of a fungal forest pathogen.</title>
        <authorList>
            <person name="Olson A."/>
            <person name="Aerts A."/>
            <person name="Asiegbu F."/>
            <person name="Belbahri L."/>
            <person name="Bouzid O."/>
            <person name="Broberg A."/>
            <person name="Canback B."/>
            <person name="Coutinho P.M."/>
            <person name="Cullen D."/>
            <person name="Dalman K."/>
            <person name="Deflorio G."/>
            <person name="van Diepen L.T."/>
            <person name="Dunand C."/>
            <person name="Duplessis S."/>
            <person name="Durling M."/>
            <person name="Gonthier P."/>
            <person name="Grimwood J."/>
            <person name="Fossdal C.G."/>
            <person name="Hansson D."/>
            <person name="Henrissat B."/>
            <person name="Hietala A."/>
            <person name="Himmelstrand K."/>
            <person name="Hoffmeister D."/>
            <person name="Hogberg N."/>
            <person name="James T.Y."/>
            <person name="Karlsson M."/>
            <person name="Kohler A."/>
            <person name="Kues U."/>
            <person name="Lee Y.H."/>
            <person name="Lin Y.C."/>
            <person name="Lind M."/>
            <person name="Lindquist E."/>
            <person name="Lombard V."/>
            <person name="Lucas S."/>
            <person name="Lunden K."/>
            <person name="Morin E."/>
            <person name="Murat C."/>
            <person name="Park J."/>
            <person name="Raffaello T."/>
            <person name="Rouze P."/>
            <person name="Salamov A."/>
            <person name="Schmutz J."/>
            <person name="Solheim H."/>
            <person name="Stahlberg J."/>
            <person name="Velez H."/>
            <person name="de Vries R.P."/>
            <person name="Wiebenga A."/>
            <person name="Woodward S."/>
            <person name="Yakovlev I."/>
            <person name="Garbelotto M."/>
            <person name="Martin F."/>
            <person name="Grigoriev I.V."/>
            <person name="Stenlid J."/>
        </authorList>
    </citation>
    <scope>NUCLEOTIDE SEQUENCE [LARGE SCALE GENOMIC DNA]</scope>
    <source>
        <strain evidence="2 3">TC 32-1</strain>
    </source>
</reference>
<dbReference type="OrthoDB" id="2338662at2759"/>
<feature type="chain" id="PRO_5004844293" evidence="1">
    <location>
        <begin position="20"/>
        <end position="568"/>
    </location>
</feature>
<proteinExistence type="predicted"/>
<organism evidence="2 3">
    <name type="scientific">Heterobasidion irregulare (strain TC 32-1)</name>
    <dbReference type="NCBI Taxonomy" id="747525"/>
    <lineage>
        <taxon>Eukaryota</taxon>
        <taxon>Fungi</taxon>
        <taxon>Dikarya</taxon>
        <taxon>Basidiomycota</taxon>
        <taxon>Agaricomycotina</taxon>
        <taxon>Agaricomycetes</taxon>
        <taxon>Russulales</taxon>
        <taxon>Bondarzewiaceae</taxon>
        <taxon>Heterobasidion</taxon>
        <taxon>Heterobasidion annosum species complex</taxon>
    </lineage>
</organism>
<evidence type="ECO:0000256" key="1">
    <source>
        <dbReference type="SAM" id="SignalP"/>
    </source>
</evidence>
<dbReference type="eggNOG" id="ENOG502RG5A">
    <property type="taxonomic scope" value="Eukaryota"/>
</dbReference>
<dbReference type="RefSeq" id="XP_009548493.1">
    <property type="nucleotide sequence ID" value="XM_009550198.1"/>
</dbReference>
<evidence type="ECO:0000313" key="2">
    <source>
        <dbReference type="EMBL" id="ETW79966.1"/>
    </source>
</evidence>
<dbReference type="InterPro" id="IPR017853">
    <property type="entry name" value="GH"/>
</dbReference>
<keyword evidence="1" id="KW-0732">Signal</keyword>
<feature type="signal peptide" evidence="1">
    <location>
        <begin position="1"/>
        <end position="19"/>
    </location>
</feature>
<accession>W4K4J5</accession>
<gene>
    <name evidence="2" type="ORF">HETIRDRAFT_452987</name>
</gene>
<keyword evidence="3" id="KW-1185">Reference proteome</keyword>
<dbReference type="InParanoid" id="W4K4J5"/>
<protein>
    <submittedName>
        <fullName evidence="2">Uncharacterized protein</fullName>
    </submittedName>
</protein>
<sequence length="568" mass="60538">MRAAGALLLVLCFSPSAHGQTWCGKVYMANETVVPPGNQFKYPASSPTPLLALRCAPALIPYLPEDAAASPAILVDAPVRYAAIANAKPIATAAALTPGTAGPTDALAVSLAIDGKPAARGRVPLNGTAALPIDLAGLGLAPRAEPYAVTCVATTPEGETFTARTELVYLPAPRADQAGAVTKRDLRTGALLARPVGARATGAAYEPVFPIGFYTNFGGYLDSNLTLLDGIRDLGFNLVHPVPPYDNMTAFDLVAKRMEELGLYLMYDMRWTYTNLSSVATQVAHVQPRSNLLLYYTADEPDGTSDPYNASTDSYALIRARDPYRPTSLVLNCQDFGFAGYAPGADVLLQDVYEIGNNVTWSSEWDTPCTRVRGDCGCDNCAGRFEDIRERVVEFRARFEVEGWERTKRVWTVPQAFGNGQYWKRIPTGAEWLVEAIVGVNAGARGIVSWNDPTTDDIRAAASLLALALPRMTPFMFPPPMSASSGVDSNFQHVVTEDRVDLGVWAVGARRLVLAANLEYAGRSAGVREVLGSGVDAGKVETLFEAGAGVSGGEIAFGSVASGAWIFG</sequence>
<dbReference type="GeneID" id="20676321"/>
<dbReference type="SUPFAM" id="SSF51445">
    <property type="entry name" value="(Trans)glycosidases"/>
    <property type="match status" value="1"/>
</dbReference>
<evidence type="ECO:0000313" key="3">
    <source>
        <dbReference type="Proteomes" id="UP000030671"/>
    </source>
</evidence>
<dbReference type="Proteomes" id="UP000030671">
    <property type="component" value="Unassembled WGS sequence"/>
</dbReference>
<dbReference type="KEGG" id="hir:HETIRDRAFT_452987"/>
<dbReference type="EMBL" id="KI925460">
    <property type="protein sequence ID" value="ETW79966.1"/>
    <property type="molecule type" value="Genomic_DNA"/>
</dbReference>
<dbReference type="HOGENOM" id="CLU_022442_1_0_1"/>
<dbReference type="AlphaFoldDB" id="W4K4J5"/>